<accession>A0A524RQS8</accession>
<dbReference type="PANTHER" id="PTHR32039">
    <property type="entry name" value="MAGNESIUM-CHELATASE SUBUNIT CHLI"/>
    <property type="match status" value="1"/>
</dbReference>
<evidence type="ECO:0000256" key="5">
    <source>
        <dbReference type="SAM" id="MobiDB-lite"/>
    </source>
</evidence>
<dbReference type="GO" id="GO:0003677">
    <property type="term" value="F:DNA binding"/>
    <property type="evidence" value="ECO:0007669"/>
    <property type="project" value="InterPro"/>
</dbReference>
<feature type="region of interest" description="Disordered" evidence="5">
    <location>
        <begin position="166"/>
        <end position="186"/>
    </location>
</feature>
<gene>
    <name evidence="7" type="ORF">ERJ67_01310</name>
</gene>
<dbReference type="InterPro" id="IPR025158">
    <property type="entry name" value="Mg_chelat-rel_C"/>
</dbReference>
<dbReference type="SUPFAM" id="SSF52540">
    <property type="entry name" value="P-loop containing nucleoside triphosphate hydrolases"/>
    <property type="match status" value="1"/>
</dbReference>
<dbReference type="AlphaFoldDB" id="A0A524RQS8"/>
<evidence type="ECO:0000313" key="7">
    <source>
        <dbReference type="EMBL" id="TGG96196.1"/>
    </source>
</evidence>
<comment type="function">
    <text evidence="1">Involved in chlorophyll biosynthesis; introduces a magnesium ion into protoporphyrin IX to yield Mg-protoporphyrin IX.</text>
</comment>
<dbReference type="InterPro" id="IPR004482">
    <property type="entry name" value="Mg_chelat-rel"/>
</dbReference>
<evidence type="ECO:0000259" key="6">
    <source>
        <dbReference type="PROSITE" id="PS50051"/>
    </source>
</evidence>
<dbReference type="SMART" id="SM00382">
    <property type="entry name" value="AAA"/>
    <property type="match status" value="1"/>
</dbReference>
<dbReference type="InterPro" id="IPR001208">
    <property type="entry name" value="MCM_dom"/>
</dbReference>
<dbReference type="InterPro" id="IPR045006">
    <property type="entry name" value="CHLI-like"/>
</dbReference>
<evidence type="ECO:0000256" key="2">
    <source>
        <dbReference type="ARBA" id="ARBA00006354"/>
    </source>
</evidence>
<evidence type="ECO:0000256" key="1">
    <source>
        <dbReference type="ARBA" id="ARBA00003398"/>
    </source>
</evidence>
<evidence type="ECO:0000313" key="8">
    <source>
        <dbReference type="Proteomes" id="UP000317990"/>
    </source>
</evidence>
<dbReference type="InterPro" id="IPR027417">
    <property type="entry name" value="P-loop_NTPase"/>
</dbReference>
<proteinExistence type="inferred from homology"/>
<feature type="compositionally biased region" description="Low complexity" evidence="5">
    <location>
        <begin position="166"/>
        <end position="178"/>
    </location>
</feature>
<dbReference type="Pfam" id="PF13541">
    <property type="entry name" value="ChlI"/>
    <property type="match status" value="1"/>
</dbReference>
<evidence type="ECO:0000256" key="3">
    <source>
        <dbReference type="ARBA" id="ARBA00022741"/>
    </source>
</evidence>
<dbReference type="Gene3D" id="3.30.230.10">
    <property type="match status" value="1"/>
</dbReference>
<dbReference type="InterPro" id="IPR014721">
    <property type="entry name" value="Ribsml_uS5_D2-typ_fold_subgr"/>
</dbReference>
<comment type="similarity">
    <text evidence="2">Belongs to the Mg-chelatase subunits D/I family. ComM subfamily.</text>
</comment>
<dbReference type="Gene3D" id="3.40.50.300">
    <property type="entry name" value="P-loop containing nucleotide triphosphate hydrolases"/>
    <property type="match status" value="1"/>
</dbReference>
<name>A0A524RQS8_9CHRO</name>
<keyword evidence="3" id="KW-0547">Nucleotide-binding</keyword>
<dbReference type="SUPFAM" id="SSF54211">
    <property type="entry name" value="Ribosomal protein S5 domain 2-like"/>
    <property type="match status" value="1"/>
</dbReference>
<dbReference type="Proteomes" id="UP000317990">
    <property type="component" value="Unassembled WGS sequence"/>
</dbReference>
<protein>
    <submittedName>
        <fullName evidence="7">ATP-binding protein</fullName>
    </submittedName>
</protein>
<dbReference type="InterPro" id="IPR000523">
    <property type="entry name" value="Mg_chelatse_chII-like_cat_dom"/>
</dbReference>
<evidence type="ECO:0000256" key="4">
    <source>
        <dbReference type="ARBA" id="ARBA00022840"/>
    </source>
</evidence>
<dbReference type="PANTHER" id="PTHR32039:SF7">
    <property type="entry name" value="COMPETENCE PROTEIN COMM"/>
    <property type="match status" value="1"/>
</dbReference>
<feature type="domain" description="MCM C-terminal AAA(+) ATPase" evidence="6">
    <location>
        <begin position="284"/>
        <end position="383"/>
    </location>
</feature>
<dbReference type="InterPro" id="IPR020568">
    <property type="entry name" value="Ribosomal_Su5_D2-typ_SF"/>
</dbReference>
<dbReference type="NCBIfam" id="TIGR00368">
    <property type="entry name" value="YifB family Mg chelatase-like AAA ATPase"/>
    <property type="match status" value="1"/>
</dbReference>
<dbReference type="InterPro" id="IPR003593">
    <property type="entry name" value="AAA+_ATPase"/>
</dbReference>
<dbReference type="Pfam" id="PF01078">
    <property type="entry name" value="Mg_chelatase"/>
    <property type="match status" value="1"/>
</dbReference>
<dbReference type="EMBL" id="SRMO01000026">
    <property type="protein sequence ID" value="TGG96196.1"/>
    <property type="molecule type" value="Genomic_DNA"/>
</dbReference>
<reference evidence="7 8" key="1">
    <citation type="journal article" date="2019" name="mSystems">
        <title>Life at home and on the roam: Genomic adaptions reflect the dual lifestyle of an intracellular, facultative symbiont.</title>
        <authorList>
            <person name="Burgsdorf I."/>
        </authorList>
    </citation>
    <scope>NUCLEOTIDE SEQUENCE [LARGE SCALE GENOMIC DNA]</scope>
    <source>
        <strain evidence="7">277cV</strain>
    </source>
</reference>
<dbReference type="GO" id="GO:0005524">
    <property type="term" value="F:ATP binding"/>
    <property type="evidence" value="ECO:0007669"/>
    <property type="project" value="UniProtKB-KW"/>
</dbReference>
<dbReference type="PROSITE" id="PS50051">
    <property type="entry name" value="MCM_2"/>
    <property type="match status" value="1"/>
</dbReference>
<comment type="caution">
    <text evidence="7">The sequence shown here is derived from an EMBL/GenBank/DDBJ whole genome shotgun (WGS) entry which is preliminary data.</text>
</comment>
<keyword evidence="4 7" id="KW-0067">ATP-binding</keyword>
<dbReference type="PRINTS" id="PR01657">
    <property type="entry name" value="MCMFAMILY"/>
</dbReference>
<dbReference type="Pfam" id="PF13335">
    <property type="entry name" value="Mg_chelatase_C"/>
    <property type="match status" value="1"/>
</dbReference>
<organism evidence="7 8">
    <name type="scientific">Aphanocapsa feldmannii 277cV</name>
    <dbReference type="NCBI Taxonomy" id="2507553"/>
    <lineage>
        <taxon>Bacteria</taxon>
        <taxon>Bacillati</taxon>
        <taxon>Cyanobacteriota</taxon>
        <taxon>Cyanophyceae</taxon>
        <taxon>Oscillatoriophycideae</taxon>
        <taxon>Chroococcales</taxon>
        <taxon>Microcystaceae</taxon>
        <taxon>Aphanocapsa</taxon>
    </lineage>
</organism>
<sequence length="510" mass="53865">MLARCASAALQGVDAVSLVVEVDLGPGLPAFLVVGLGDLAVQEARERIRAALRNSGFAMPSSRITVNLAPAHLRKQGAGFDLPIALGLLVAQGSLPADLLAGIWAVGELGLDGRLRPIKGCLAYACAARRAGARALLLPAADAAEAAWVDGLAVLPAASLQEAVRQLQEPSPLPSSQPTAAQQQGDPEMDLCQLRGQLAARRALEIAVAGGHHLLIVGPPGSGKTLLARCMAGLLPPLGKEELLEVRQVESVVGLGRSGQVPARPFRAPHHSSTAVALVGGGQRISPGEVTLAHGGVLFLDELPEFQSVVLEQLRQPLESGQIAISRAGQQVCYPARFTLVAAANPCPCGWWGDLRRSCRCGQHRRRRYWGRLSGPLLDRFDLQLWLARPSSEDLNPIAPAEPTASVRARLDAVLAATEARSGRRVRANGSLRGDTLWAVAEPTNAAQRLLDTLVDRLALTMRGRERLLRVARTIADLSGADVVDDLHLAEAMSFRALEGQESCVSDGGA</sequence>